<keyword evidence="3" id="KW-1185">Reference proteome</keyword>
<name>A0AAV1EA07_OLDCO</name>
<dbReference type="NCBIfam" id="TIGR01640">
    <property type="entry name" value="F_box_assoc_1"/>
    <property type="match status" value="1"/>
</dbReference>
<dbReference type="InterPro" id="IPR036047">
    <property type="entry name" value="F-box-like_dom_sf"/>
</dbReference>
<protein>
    <submittedName>
        <fullName evidence="2">OLC1v1017710C1</fullName>
    </submittedName>
</protein>
<sequence>MDSDITYPYVDQLLLTDNMHDHSQPPLKKHKKLSSSSATHNNVIIPDDIISNILKRLPVKSLLRFKCVSRDWWHMIKSAWFIDMHRLHSHHRPDGVKVLATTVQHTTRRQKIIRRDQYFLLVDPEGNSMPVPHPMVGSVWVRPPNDRDSQAGVEGLICFKDMVWNPTTRKTFHLPAQYFNVPLNRGGGLNRYKFENSDYLGFDSSTKQYKVLSICAGCRAKSRLRKKYTSHSKRIEFLRGMFQMQVITLEGAKSSWRDITHHIPGEAIKDMTLMWSPISPNLYLKDEIYILVGYPEYLALMVFSVGQETFRFIHLPKEIKHAEARWWVMIEVSECVGLMMVDADTAGIEIWRLINTVNTSSIHHNKAAAVAREEWQKITYTAWPTNLYHPKISNPESLREPFVRCAIGNTENLVQTVNEGGTEYYFSYWDIRQRVVKEAPTKLQEILQRYYIFSKHVETLFDPEFP</sequence>
<evidence type="ECO:0000259" key="1">
    <source>
        <dbReference type="PROSITE" id="PS50181"/>
    </source>
</evidence>
<dbReference type="InterPro" id="IPR013187">
    <property type="entry name" value="F-box-assoc_dom_typ3"/>
</dbReference>
<dbReference type="Pfam" id="PF00646">
    <property type="entry name" value="F-box"/>
    <property type="match status" value="1"/>
</dbReference>
<organism evidence="2 3">
    <name type="scientific">Oldenlandia corymbosa var. corymbosa</name>
    <dbReference type="NCBI Taxonomy" id="529605"/>
    <lineage>
        <taxon>Eukaryota</taxon>
        <taxon>Viridiplantae</taxon>
        <taxon>Streptophyta</taxon>
        <taxon>Embryophyta</taxon>
        <taxon>Tracheophyta</taxon>
        <taxon>Spermatophyta</taxon>
        <taxon>Magnoliopsida</taxon>
        <taxon>eudicotyledons</taxon>
        <taxon>Gunneridae</taxon>
        <taxon>Pentapetalae</taxon>
        <taxon>asterids</taxon>
        <taxon>lamiids</taxon>
        <taxon>Gentianales</taxon>
        <taxon>Rubiaceae</taxon>
        <taxon>Rubioideae</taxon>
        <taxon>Spermacoceae</taxon>
        <taxon>Hedyotis-Oldenlandia complex</taxon>
        <taxon>Oldenlandia</taxon>
    </lineage>
</organism>
<dbReference type="InterPro" id="IPR001810">
    <property type="entry name" value="F-box_dom"/>
</dbReference>
<dbReference type="PANTHER" id="PTHR31672:SF13">
    <property type="entry name" value="F-BOX PROTEIN CPR30-LIKE"/>
    <property type="match status" value="1"/>
</dbReference>
<dbReference type="Proteomes" id="UP001161247">
    <property type="component" value="Chromosome 8"/>
</dbReference>
<gene>
    <name evidence="2" type="ORF">OLC1_LOCUS22805</name>
</gene>
<dbReference type="Gene3D" id="1.20.1280.50">
    <property type="match status" value="1"/>
</dbReference>
<dbReference type="SMART" id="SM00256">
    <property type="entry name" value="FBOX"/>
    <property type="match status" value="1"/>
</dbReference>
<feature type="domain" description="F-box" evidence="1">
    <location>
        <begin position="39"/>
        <end position="84"/>
    </location>
</feature>
<dbReference type="InterPro" id="IPR017451">
    <property type="entry name" value="F-box-assoc_interact_dom"/>
</dbReference>
<dbReference type="Pfam" id="PF08268">
    <property type="entry name" value="FBA_3"/>
    <property type="match status" value="1"/>
</dbReference>
<dbReference type="AlphaFoldDB" id="A0AAV1EA07"/>
<dbReference type="InterPro" id="IPR050796">
    <property type="entry name" value="SCF_F-box_component"/>
</dbReference>
<dbReference type="EMBL" id="OX459125">
    <property type="protein sequence ID" value="CAI9116535.1"/>
    <property type="molecule type" value="Genomic_DNA"/>
</dbReference>
<accession>A0AAV1EA07</accession>
<dbReference type="PANTHER" id="PTHR31672">
    <property type="entry name" value="BNACNNG10540D PROTEIN"/>
    <property type="match status" value="1"/>
</dbReference>
<evidence type="ECO:0000313" key="3">
    <source>
        <dbReference type="Proteomes" id="UP001161247"/>
    </source>
</evidence>
<evidence type="ECO:0000313" key="2">
    <source>
        <dbReference type="EMBL" id="CAI9116535.1"/>
    </source>
</evidence>
<proteinExistence type="predicted"/>
<reference evidence="2" key="1">
    <citation type="submission" date="2023-03" db="EMBL/GenBank/DDBJ databases">
        <authorList>
            <person name="Julca I."/>
        </authorList>
    </citation>
    <scope>NUCLEOTIDE SEQUENCE</scope>
</reference>
<dbReference type="SUPFAM" id="SSF81383">
    <property type="entry name" value="F-box domain"/>
    <property type="match status" value="1"/>
</dbReference>
<dbReference type="CDD" id="cd22157">
    <property type="entry name" value="F-box_AtFBW1-like"/>
    <property type="match status" value="1"/>
</dbReference>
<dbReference type="PROSITE" id="PS50181">
    <property type="entry name" value="FBOX"/>
    <property type="match status" value="1"/>
</dbReference>